<dbReference type="AlphaFoldDB" id="A0A7S0Y734"/>
<organism evidence="2">
    <name type="scientific">Hemiselmis andersenii</name>
    <name type="common">Cryptophyte alga</name>
    <dbReference type="NCBI Taxonomy" id="464988"/>
    <lineage>
        <taxon>Eukaryota</taxon>
        <taxon>Cryptophyceae</taxon>
        <taxon>Cryptomonadales</taxon>
        <taxon>Hemiselmidaceae</taxon>
        <taxon>Hemiselmis</taxon>
    </lineage>
</organism>
<reference evidence="2" key="1">
    <citation type="submission" date="2021-01" db="EMBL/GenBank/DDBJ databases">
        <authorList>
            <person name="Corre E."/>
            <person name="Pelletier E."/>
            <person name="Niang G."/>
            <person name="Scheremetjew M."/>
            <person name="Finn R."/>
            <person name="Kale V."/>
            <person name="Holt S."/>
            <person name="Cochrane G."/>
            <person name="Meng A."/>
            <person name="Brown T."/>
            <person name="Cohen L."/>
        </authorList>
    </citation>
    <scope>NUCLEOTIDE SEQUENCE</scope>
    <source>
        <strain evidence="2">CCMP441</strain>
    </source>
</reference>
<dbReference type="EMBL" id="HBFK01035235">
    <property type="protein sequence ID" value="CAD8754855.1"/>
    <property type="molecule type" value="Transcribed_RNA"/>
</dbReference>
<evidence type="ECO:0000313" key="2">
    <source>
        <dbReference type="EMBL" id="CAD8754855.1"/>
    </source>
</evidence>
<feature type="region of interest" description="Disordered" evidence="1">
    <location>
        <begin position="1"/>
        <end position="66"/>
    </location>
</feature>
<evidence type="ECO:0000256" key="1">
    <source>
        <dbReference type="SAM" id="MobiDB-lite"/>
    </source>
</evidence>
<name>A0A7S0Y734_HEMAN</name>
<sequence length="126" mass="14128">MASPSPRSAQHDSTVDDEEVARALQAEYNRETNDLRRGEGWQPPEQSDYHASGYQPPSQGPTQPPPGAYCPVECRTCHTVNHVPYTTGIAAFRCTNCAFHNQVDLTIRGGRRYHDPYMPFLFCTIS</sequence>
<gene>
    <name evidence="2" type="ORF">HAND1043_LOCUS21363</name>
</gene>
<protein>
    <submittedName>
        <fullName evidence="2">Uncharacterized protein</fullName>
    </submittedName>
</protein>
<proteinExistence type="predicted"/>
<accession>A0A7S0Y734</accession>
<feature type="compositionally biased region" description="Basic and acidic residues" evidence="1">
    <location>
        <begin position="28"/>
        <end position="39"/>
    </location>
</feature>